<dbReference type="EMBL" id="BK015795">
    <property type="protein sequence ID" value="DAE25227.1"/>
    <property type="molecule type" value="Genomic_DNA"/>
</dbReference>
<protein>
    <submittedName>
        <fullName evidence="1">Uncharacterized protein</fullName>
    </submittedName>
</protein>
<reference evidence="1" key="1">
    <citation type="journal article" date="2021" name="Proc. Natl. Acad. Sci. U.S.A.">
        <title>A Catalog of Tens of Thousands of Viruses from Human Metagenomes Reveals Hidden Associations with Chronic Diseases.</title>
        <authorList>
            <person name="Tisza M.J."/>
            <person name="Buck C.B."/>
        </authorList>
    </citation>
    <scope>NUCLEOTIDE SEQUENCE</scope>
    <source>
        <strain evidence="1">CtWWc42</strain>
    </source>
</reference>
<name>A0A8S5R2B4_9CAUD</name>
<accession>A0A8S5R2B4</accession>
<sequence>MELKQYSTSIEFNYDGYITCYMVRQLKLYILDNPYIDDVVSIKIIHADDAFEKHLLEITVLHHAGSDLTVNTMINKLFMDFLNYDYLFMKSKRIM</sequence>
<proteinExistence type="predicted"/>
<organism evidence="1">
    <name type="scientific">Siphoviridae sp. ctWWc42</name>
    <dbReference type="NCBI Taxonomy" id="2826361"/>
    <lineage>
        <taxon>Viruses</taxon>
        <taxon>Duplodnaviria</taxon>
        <taxon>Heunggongvirae</taxon>
        <taxon>Uroviricota</taxon>
        <taxon>Caudoviricetes</taxon>
    </lineage>
</organism>
<evidence type="ECO:0000313" key="1">
    <source>
        <dbReference type="EMBL" id="DAE25227.1"/>
    </source>
</evidence>